<dbReference type="CDD" id="cd00498">
    <property type="entry name" value="Hsp33"/>
    <property type="match status" value="1"/>
</dbReference>
<feature type="disulfide bond" description="Redox-active" evidence="6">
    <location>
        <begin position="226"/>
        <end position="228"/>
    </location>
</feature>
<dbReference type="Gene3D" id="3.90.1280.10">
    <property type="entry name" value="HSP33 redox switch-like"/>
    <property type="match status" value="1"/>
</dbReference>
<dbReference type="AlphaFoldDB" id="A0A1H4DWS6"/>
<sequence length="291" mass="33143">MSNPDQIQRILFEQIDVRGVVVGLETSYQEVLARHDYPPVLQRVLGEMLAAVGMLSATLKFEGRLLLQAEGEGQVKMLMAECNRHQDLRAIARYDGELGDDLSFDQLLQNGRIALTIEPEKGQRYQGVVPLENETLAQCLQAYFEQSEQLGTSIQLAADGQRAAGLMLQVMPAEGRGDEDWNRVSMLASTLKDEELLQLDNEALLFRLFHEEECRLYEPQPLRFRCDCSRERSAEALKFMTEEELLEILKEQNGIIDVGCQFCNQTYNFDETDIRALFSEPGYLDEDGRMH</sequence>
<organism evidence="7 8">
    <name type="scientific">Marinobacterium iners DSM 11526</name>
    <dbReference type="NCBI Taxonomy" id="1122198"/>
    <lineage>
        <taxon>Bacteria</taxon>
        <taxon>Pseudomonadati</taxon>
        <taxon>Pseudomonadota</taxon>
        <taxon>Gammaproteobacteria</taxon>
        <taxon>Oceanospirillales</taxon>
        <taxon>Oceanospirillaceae</taxon>
        <taxon>Marinobacterium</taxon>
    </lineage>
</organism>
<name>A0A1H4DWS6_9GAMM</name>
<dbReference type="InterPro" id="IPR000397">
    <property type="entry name" value="Heat_shock_Hsp33"/>
</dbReference>
<protein>
    <recommendedName>
        <fullName evidence="6">33 kDa chaperonin</fullName>
    </recommendedName>
    <alternativeName>
        <fullName evidence="6">Heat shock protein 33 homolog</fullName>
        <shortName evidence="6">HSP33</shortName>
    </alternativeName>
</protein>
<dbReference type="EMBL" id="FNRJ01000007">
    <property type="protein sequence ID" value="SEA77233.1"/>
    <property type="molecule type" value="Genomic_DNA"/>
</dbReference>
<dbReference type="Gene3D" id="3.55.30.10">
    <property type="entry name" value="Hsp33 domain"/>
    <property type="match status" value="1"/>
</dbReference>
<keyword evidence="3 6" id="KW-1015">Disulfide bond</keyword>
<comment type="similarity">
    <text evidence="6">Belongs to the HSP33 family.</text>
</comment>
<dbReference type="PANTHER" id="PTHR30111">
    <property type="entry name" value="33 KDA CHAPERONIN"/>
    <property type="match status" value="1"/>
</dbReference>
<accession>A0A1H4DWS6</accession>
<dbReference type="PANTHER" id="PTHR30111:SF1">
    <property type="entry name" value="33 KDA CHAPERONIN"/>
    <property type="match status" value="1"/>
</dbReference>
<dbReference type="SUPFAM" id="SSF64397">
    <property type="entry name" value="Hsp33 domain"/>
    <property type="match status" value="1"/>
</dbReference>
<dbReference type="GO" id="GO:0005737">
    <property type="term" value="C:cytoplasm"/>
    <property type="evidence" value="ECO:0007669"/>
    <property type="project" value="UniProtKB-SubCell"/>
</dbReference>
<dbReference type="NCBIfam" id="NF001033">
    <property type="entry name" value="PRK00114.1"/>
    <property type="match status" value="1"/>
</dbReference>
<dbReference type="GO" id="GO:0044183">
    <property type="term" value="F:protein folding chaperone"/>
    <property type="evidence" value="ECO:0007669"/>
    <property type="project" value="TreeGrafter"/>
</dbReference>
<dbReference type="Pfam" id="PF01430">
    <property type="entry name" value="HSP33"/>
    <property type="match status" value="1"/>
</dbReference>
<comment type="subcellular location">
    <subcellularLocation>
        <location evidence="6">Cytoplasm</location>
    </subcellularLocation>
</comment>
<reference evidence="8" key="1">
    <citation type="submission" date="2016-10" db="EMBL/GenBank/DDBJ databases">
        <authorList>
            <person name="Varghese N."/>
            <person name="Submissions S."/>
        </authorList>
    </citation>
    <scope>NUCLEOTIDE SEQUENCE [LARGE SCALE GENOMIC DNA]</scope>
    <source>
        <strain evidence="8">DSM 11526</strain>
    </source>
</reference>
<evidence type="ECO:0000256" key="1">
    <source>
        <dbReference type="ARBA" id="ARBA00022490"/>
    </source>
</evidence>
<dbReference type="STRING" id="1122198.SAMN02745729_10746"/>
<evidence type="ECO:0000256" key="2">
    <source>
        <dbReference type="ARBA" id="ARBA00022833"/>
    </source>
</evidence>
<evidence type="ECO:0000256" key="4">
    <source>
        <dbReference type="ARBA" id="ARBA00023186"/>
    </source>
</evidence>
<evidence type="ECO:0000256" key="5">
    <source>
        <dbReference type="ARBA" id="ARBA00023284"/>
    </source>
</evidence>
<keyword evidence="5 6" id="KW-0676">Redox-active center</keyword>
<proteinExistence type="inferred from homology"/>
<dbReference type="InterPro" id="IPR016153">
    <property type="entry name" value="Heat_shock_Hsp33_N"/>
</dbReference>
<dbReference type="HAMAP" id="MF_00117">
    <property type="entry name" value="HslO"/>
    <property type="match status" value="1"/>
</dbReference>
<gene>
    <name evidence="6" type="primary">hslO</name>
    <name evidence="7" type="ORF">SAMN02745729_10746</name>
</gene>
<dbReference type="OrthoDB" id="9793753at2"/>
<dbReference type="GO" id="GO:0051082">
    <property type="term" value="F:unfolded protein binding"/>
    <property type="evidence" value="ECO:0007669"/>
    <property type="project" value="UniProtKB-UniRule"/>
</dbReference>
<keyword evidence="4 6" id="KW-0143">Chaperone</keyword>
<dbReference type="Gene3D" id="1.10.287.480">
    <property type="entry name" value="helix hairpin bin"/>
    <property type="match status" value="1"/>
</dbReference>
<keyword evidence="2 6" id="KW-0862">Zinc</keyword>
<dbReference type="InterPro" id="IPR016154">
    <property type="entry name" value="Heat_shock_Hsp33_C"/>
</dbReference>
<keyword evidence="1 6" id="KW-0963">Cytoplasm</keyword>
<evidence type="ECO:0000313" key="7">
    <source>
        <dbReference type="EMBL" id="SEA77233.1"/>
    </source>
</evidence>
<comment type="PTM">
    <text evidence="6">Under oxidizing conditions two disulfide bonds are formed involving the reactive cysteines. Under reducing conditions zinc is bound to the reactive cysteines and the protein is inactive.</text>
</comment>
<evidence type="ECO:0000256" key="6">
    <source>
        <dbReference type="HAMAP-Rule" id="MF_00117"/>
    </source>
</evidence>
<dbReference type="RefSeq" id="WP_091826302.1">
    <property type="nucleotide sequence ID" value="NZ_FNRJ01000007.1"/>
</dbReference>
<dbReference type="SUPFAM" id="SSF118352">
    <property type="entry name" value="HSP33 redox switch-like"/>
    <property type="match status" value="1"/>
</dbReference>
<dbReference type="InterPro" id="IPR023212">
    <property type="entry name" value="Hsp33_helix_hairpin_bin_dom_sf"/>
</dbReference>
<comment type="function">
    <text evidence="6">Redox regulated molecular chaperone. Protects both thermally unfolding and oxidatively damaged proteins from irreversible aggregation. Plays an important role in the bacterial defense system toward oxidative stress.</text>
</comment>
<feature type="disulfide bond" description="Redox-active" evidence="6">
    <location>
        <begin position="260"/>
        <end position="263"/>
    </location>
</feature>
<evidence type="ECO:0000313" key="8">
    <source>
        <dbReference type="Proteomes" id="UP000242469"/>
    </source>
</evidence>
<dbReference type="GO" id="GO:0042026">
    <property type="term" value="P:protein refolding"/>
    <property type="evidence" value="ECO:0007669"/>
    <property type="project" value="TreeGrafter"/>
</dbReference>
<evidence type="ECO:0000256" key="3">
    <source>
        <dbReference type="ARBA" id="ARBA00023157"/>
    </source>
</evidence>
<dbReference type="PIRSF" id="PIRSF005261">
    <property type="entry name" value="Heat_shock_Hsp33"/>
    <property type="match status" value="1"/>
</dbReference>
<dbReference type="Proteomes" id="UP000242469">
    <property type="component" value="Unassembled WGS sequence"/>
</dbReference>
<keyword evidence="8" id="KW-1185">Reference proteome</keyword>